<dbReference type="FunFam" id="1.20.1250.20:FF:000061">
    <property type="entry name" value="MFS sugar transporter"/>
    <property type="match status" value="1"/>
</dbReference>
<evidence type="ECO:0000256" key="3">
    <source>
        <dbReference type="ARBA" id="ARBA00022448"/>
    </source>
</evidence>
<dbReference type="InterPro" id="IPR003663">
    <property type="entry name" value="Sugar/inositol_transpt"/>
</dbReference>
<feature type="transmembrane region" description="Helical" evidence="9">
    <location>
        <begin position="441"/>
        <end position="460"/>
    </location>
</feature>
<feature type="transmembrane region" description="Helical" evidence="9">
    <location>
        <begin position="90"/>
        <end position="111"/>
    </location>
</feature>
<keyword evidence="5 9" id="KW-1133">Transmembrane helix</keyword>
<evidence type="ECO:0000256" key="4">
    <source>
        <dbReference type="ARBA" id="ARBA00022692"/>
    </source>
</evidence>
<comment type="caution">
    <text evidence="11">The sequence shown here is derived from an EMBL/GenBank/DDBJ whole genome shotgun (WGS) entry which is preliminary data.</text>
</comment>
<dbReference type="PANTHER" id="PTHR48022:SF26">
    <property type="entry name" value="MAJOR FACILITATOR SUPERFAMILY (MFS) PROFILE DOMAIN-CONTAINING PROTEIN-RELATED"/>
    <property type="match status" value="1"/>
</dbReference>
<feature type="transmembrane region" description="Helical" evidence="9">
    <location>
        <begin position="12"/>
        <end position="30"/>
    </location>
</feature>
<proteinExistence type="inferred from homology"/>
<accession>A0AAV9PEG4</accession>
<reference evidence="11 12" key="1">
    <citation type="submission" date="2023-08" db="EMBL/GenBank/DDBJ databases">
        <title>Black Yeasts Isolated from many extreme environments.</title>
        <authorList>
            <person name="Coleine C."/>
            <person name="Stajich J.E."/>
            <person name="Selbmann L."/>
        </authorList>
    </citation>
    <scope>NUCLEOTIDE SEQUENCE [LARGE SCALE GENOMIC DNA]</scope>
    <source>
        <strain evidence="11 12">CCFEE 5935</strain>
    </source>
</reference>
<evidence type="ECO:0000256" key="2">
    <source>
        <dbReference type="ARBA" id="ARBA00010992"/>
    </source>
</evidence>
<dbReference type="Gene3D" id="1.20.1250.20">
    <property type="entry name" value="MFS general substrate transporter like domains"/>
    <property type="match status" value="1"/>
</dbReference>
<feature type="region of interest" description="Disordered" evidence="8">
    <location>
        <begin position="530"/>
        <end position="556"/>
    </location>
</feature>
<feature type="compositionally biased region" description="Basic and acidic residues" evidence="8">
    <location>
        <begin position="540"/>
        <end position="556"/>
    </location>
</feature>
<keyword evidence="6 9" id="KW-0472">Membrane</keyword>
<feature type="transmembrane region" description="Helical" evidence="9">
    <location>
        <begin position="372"/>
        <end position="391"/>
    </location>
</feature>
<dbReference type="PROSITE" id="PS00216">
    <property type="entry name" value="SUGAR_TRANSPORT_1"/>
    <property type="match status" value="1"/>
</dbReference>
<evidence type="ECO:0000313" key="11">
    <source>
        <dbReference type="EMBL" id="KAK5172080.1"/>
    </source>
</evidence>
<evidence type="ECO:0000256" key="1">
    <source>
        <dbReference type="ARBA" id="ARBA00004141"/>
    </source>
</evidence>
<feature type="transmembrane region" description="Helical" evidence="9">
    <location>
        <begin position="340"/>
        <end position="360"/>
    </location>
</feature>
<dbReference type="InterPro" id="IPR050360">
    <property type="entry name" value="MFS_Sugar_Transporters"/>
</dbReference>
<dbReference type="GO" id="GO:0005351">
    <property type="term" value="F:carbohydrate:proton symporter activity"/>
    <property type="evidence" value="ECO:0007669"/>
    <property type="project" value="TreeGrafter"/>
</dbReference>
<evidence type="ECO:0000256" key="6">
    <source>
        <dbReference type="ARBA" id="ARBA00023136"/>
    </source>
</evidence>
<evidence type="ECO:0000256" key="9">
    <source>
        <dbReference type="SAM" id="Phobius"/>
    </source>
</evidence>
<dbReference type="PANTHER" id="PTHR48022">
    <property type="entry name" value="PLASTIDIC GLUCOSE TRANSPORTER 4"/>
    <property type="match status" value="1"/>
</dbReference>
<keyword evidence="4 9" id="KW-0812">Transmembrane</keyword>
<gene>
    <name evidence="11" type="ORF">LTR77_003717</name>
</gene>
<dbReference type="InterPro" id="IPR005828">
    <property type="entry name" value="MFS_sugar_transport-like"/>
</dbReference>
<feature type="transmembrane region" description="Helical" evidence="9">
    <location>
        <begin position="311"/>
        <end position="328"/>
    </location>
</feature>
<dbReference type="PROSITE" id="PS51257">
    <property type="entry name" value="PROKAR_LIPOPROTEIN"/>
    <property type="match status" value="1"/>
</dbReference>
<dbReference type="InterPro" id="IPR020846">
    <property type="entry name" value="MFS_dom"/>
</dbReference>
<sequence length="556" mass="61929">MKKDNRYFGLRGGWLTFWITVACGTDMTLFGYDQGVFGGVIVTGDFLTTLGIKNDAGTKGTVTAIYDIGCFFGAISAFFIGDMLGRKKTILLGTTIMSIGALLQITGYSVAQMIVGRIVAGVGNGLNTATAPPWQAETSKAAWRGKLIVIELILNIAGFSLSTWVTYGFSYVPGGVAWRVPLALQFIFIVILFATVPWLPESPRWLVSKGRFEEAEQILADVEGSEIEDPYVQTEFSEIKFAAQYEKEHAVRIRDLVRGKVPANDPCTLRRVLLGMGAQAMQQLSGINVTSYYLPTVLIESVGLKNKQARLLAACNSISYLVFATIGIPNVERWGRRKMIMYAATGQCFCYLMITVLLRYADKPGYSGQDEVASASVAFFFLYYVFFGIGFQGVPWLYPTEVNGLAMRSKGASLGTATNWIFNFMVVEITPIGIDTLGWKFYIIWTVLNGSFVPFTYFLYPETAGRTLEDIDSYFRDQPSVLVFRDKRATISKRPAEFIEREEQEVRRKSSVNERAMSLAQQHRRYSLMSEENQGPLVDEMEKKSISEGGGEHKEV</sequence>
<evidence type="ECO:0000256" key="5">
    <source>
        <dbReference type="ARBA" id="ARBA00022989"/>
    </source>
</evidence>
<organism evidence="11 12">
    <name type="scientific">Saxophila tyrrhenica</name>
    <dbReference type="NCBI Taxonomy" id="1690608"/>
    <lineage>
        <taxon>Eukaryota</taxon>
        <taxon>Fungi</taxon>
        <taxon>Dikarya</taxon>
        <taxon>Ascomycota</taxon>
        <taxon>Pezizomycotina</taxon>
        <taxon>Dothideomycetes</taxon>
        <taxon>Dothideomycetidae</taxon>
        <taxon>Mycosphaerellales</taxon>
        <taxon>Extremaceae</taxon>
        <taxon>Saxophila</taxon>
    </lineage>
</organism>
<feature type="domain" description="Major facilitator superfamily (MFS) profile" evidence="10">
    <location>
        <begin position="19"/>
        <end position="464"/>
    </location>
</feature>
<name>A0AAV9PEG4_9PEZI</name>
<dbReference type="Pfam" id="PF00083">
    <property type="entry name" value="Sugar_tr"/>
    <property type="match status" value="1"/>
</dbReference>
<dbReference type="NCBIfam" id="TIGR00879">
    <property type="entry name" value="SP"/>
    <property type="match status" value="1"/>
</dbReference>
<dbReference type="InterPro" id="IPR005829">
    <property type="entry name" value="Sugar_transporter_CS"/>
</dbReference>
<dbReference type="EMBL" id="JAVRRT010000005">
    <property type="protein sequence ID" value="KAK5172080.1"/>
    <property type="molecule type" value="Genomic_DNA"/>
</dbReference>
<evidence type="ECO:0000313" key="12">
    <source>
        <dbReference type="Proteomes" id="UP001337655"/>
    </source>
</evidence>
<dbReference type="RefSeq" id="XP_064660924.1">
    <property type="nucleotide sequence ID" value="XM_064800973.1"/>
</dbReference>
<dbReference type="GO" id="GO:0016020">
    <property type="term" value="C:membrane"/>
    <property type="evidence" value="ECO:0007669"/>
    <property type="project" value="UniProtKB-SubCell"/>
</dbReference>
<evidence type="ECO:0000256" key="7">
    <source>
        <dbReference type="RuleBase" id="RU003346"/>
    </source>
</evidence>
<feature type="transmembrane region" description="Helical" evidence="9">
    <location>
        <begin position="147"/>
        <end position="170"/>
    </location>
</feature>
<dbReference type="GeneID" id="89925063"/>
<protein>
    <recommendedName>
        <fullName evidence="10">Major facilitator superfamily (MFS) profile domain-containing protein</fullName>
    </recommendedName>
</protein>
<feature type="transmembrane region" description="Helical" evidence="9">
    <location>
        <begin position="176"/>
        <end position="199"/>
    </location>
</feature>
<evidence type="ECO:0000259" key="10">
    <source>
        <dbReference type="PROSITE" id="PS50850"/>
    </source>
</evidence>
<dbReference type="PROSITE" id="PS50850">
    <property type="entry name" value="MFS"/>
    <property type="match status" value="1"/>
</dbReference>
<keyword evidence="3 7" id="KW-0813">Transport</keyword>
<comment type="subcellular location">
    <subcellularLocation>
        <location evidence="1">Membrane</location>
        <topology evidence="1">Multi-pass membrane protein</topology>
    </subcellularLocation>
</comment>
<dbReference type="PRINTS" id="PR00171">
    <property type="entry name" value="SUGRTRNSPORT"/>
</dbReference>
<comment type="similarity">
    <text evidence="2 7">Belongs to the major facilitator superfamily. Sugar transporter (TC 2.A.1.1) family.</text>
</comment>
<dbReference type="SUPFAM" id="SSF103473">
    <property type="entry name" value="MFS general substrate transporter"/>
    <property type="match status" value="1"/>
</dbReference>
<dbReference type="Proteomes" id="UP001337655">
    <property type="component" value="Unassembled WGS sequence"/>
</dbReference>
<feature type="transmembrane region" description="Helical" evidence="9">
    <location>
        <begin position="411"/>
        <end position="429"/>
    </location>
</feature>
<keyword evidence="12" id="KW-1185">Reference proteome</keyword>
<dbReference type="InterPro" id="IPR036259">
    <property type="entry name" value="MFS_trans_sf"/>
</dbReference>
<dbReference type="AlphaFoldDB" id="A0AAV9PEG4"/>
<feature type="transmembrane region" description="Helical" evidence="9">
    <location>
        <begin position="64"/>
        <end position="84"/>
    </location>
</feature>
<evidence type="ECO:0000256" key="8">
    <source>
        <dbReference type="SAM" id="MobiDB-lite"/>
    </source>
</evidence>